<feature type="compositionally biased region" description="Basic and acidic residues" evidence="5">
    <location>
        <begin position="77"/>
        <end position="94"/>
    </location>
</feature>
<feature type="domain" description="RNA 2-O ribose methyltransferase substrate binding" evidence="6">
    <location>
        <begin position="143"/>
        <end position="214"/>
    </location>
</feature>
<evidence type="ECO:0000256" key="4">
    <source>
        <dbReference type="ARBA" id="ARBA00022679"/>
    </source>
</evidence>
<dbReference type="EMBL" id="AFYH01129304">
    <property type="status" value="NOT_ANNOTATED_CDS"/>
    <property type="molecule type" value="Genomic_DNA"/>
</dbReference>
<reference evidence="8" key="1">
    <citation type="submission" date="2011-08" db="EMBL/GenBank/DDBJ databases">
        <title>The draft genome of Latimeria chalumnae.</title>
        <authorList>
            <person name="Di Palma F."/>
            <person name="Alfoldi J."/>
            <person name="Johnson J."/>
            <person name="Berlin A."/>
            <person name="Gnerre S."/>
            <person name="Jaffe D."/>
            <person name="MacCallum I."/>
            <person name="Young S."/>
            <person name="Walker B.J."/>
            <person name="Lander E."/>
            <person name="Lindblad-Toh K."/>
        </authorList>
    </citation>
    <scope>NUCLEOTIDE SEQUENCE [LARGE SCALE GENOMIC DNA]</scope>
    <source>
        <strain evidence="8">Wild caught</strain>
    </source>
</reference>
<evidence type="ECO:0000256" key="3">
    <source>
        <dbReference type="ARBA" id="ARBA00022603"/>
    </source>
</evidence>
<dbReference type="Pfam" id="PF22435">
    <property type="entry name" value="MRM3-like_sub_bind"/>
    <property type="match status" value="1"/>
</dbReference>
<keyword evidence="3" id="KW-0489">Methyltransferase</keyword>
<dbReference type="STRING" id="7897.ENSLACP00000008085"/>
<feature type="region of interest" description="Disordered" evidence="5">
    <location>
        <begin position="324"/>
        <end position="357"/>
    </location>
</feature>
<proteinExistence type="inferred from homology"/>
<dbReference type="SMART" id="SM00967">
    <property type="entry name" value="SpoU_sub_bind"/>
    <property type="match status" value="1"/>
</dbReference>
<organism evidence="7 8">
    <name type="scientific">Latimeria chalumnae</name>
    <name type="common">Coelacanth</name>
    <dbReference type="NCBI Taxonomy" id="7897"/>
    <lineage>
        <taxon>Eukaryota</taxon>
        <taxon>Metazoa</taxon>
        <taxon>Chordata</taxon>
        <taxon>Craniata</taxon>
        <taxon>Vertebrata</taxon>
        <taxon>Euteleostomi</taxon>
        <taxon>Coelacanthiformes</taxon>
        <taxon>Coelacanthidae</taxon>
        <taxon>Latimeria</taxon>
    </lineage>
</organism>
<keyword evidence="2" id="KW-0698">rRNA processing</keyword>
<evidence type="ECO:0000259" key="6">
    <source>
        <dbReference type="SMART" id="SM00967"/>
    </source>
</evidence>
<accession>H3AEL4</accession>
<dbReference type="GO" id="GO:0005737">
    <property type="term" value="C:cytoplasm"/>
    <property type="evidence" value="ECO:0007669"/>
    <property type="project" value="UniProtKB-ARBA"/>
</dbReference>
<keyword evidence="4" id="KW-0808">Transferase</keyword>
<dbReference type="InterPro" id="IPR029064">
    <property type="entry name" value="Ribosomal_eL30-like_sf"/>
</dbReference>
<name>H3AEL4_LATCH</name>
<reference evidence="7" key="2">
    <citation type="submission" date="2025-08" db="UniProtKB">
        <authorList>
            <consortium name="Ensembl"/>
        </authorList>
    </citation>
    <scope>IDENTIFICATION</scope>
</reference>
<sequence length="458" mass="50945">MAALVRSVCRVAAVAVVPGCLLPVRRGPSAEAKRYVRALRRRPVAVIHPGGGGAERGPEPLRAAAGKVIREPAFPEGRTERQPRPKEQTQEGRLHPGSQEAEERRRPLEGLQYEKAFPGDKRLAKVVTITKSRKFREQHGKILLEGRRLIMDALECGAVLQSLFFSTVDNLKDFPLEKLKRANLIKVRFEDIKIWSDLVTPQGVIAIFARPDHSKMKFPTVQMENTLPLSLICDNIRDPGNLGTILRSATGAGCDKVLLTKGCVDVWEPKVLRAGMGAHFRIPVIPSLEWNAIPNYLPSNTRVFVADSGSKLVNAEENKSLPGKARDYGWVSSQQNQKQNNYEEYDSSDEEEYDSEEDDPVKIIFPEVNAQYYYDSWAQGRAAVVIGGETHGLSLEAFQLAERAAGKRLLIPMVPGVESLNSAMAASILLFEGRKQLGDSRAKENLPKVWKKIRGQLR</sequence>
<dbReference type="Pfam" id="PF00588">
    <property type="entry name" value="SpoU_methylase"/>
    <property type="match status" value="2"/>
</dbReference>
<dbReference type="GO" id="GO:0003723">
    <property type="term" value="F:RNA binding"/>
    <property type="evidence" value="ECO:0007669"/>
    <property type="project" value="InterPro"/>
</dbReference>
<dbReference type="Bgee" id="ENSLACG00000007157">
    <property type="expression patterns" value="Expressed in chordate pharynx and 5 other cell types or tissues"/>
</dbReference>
<dbReference type="AlphaFoldDB" id="H3AEL4"/>
<dbReference type="GO" id="GO:0008173">
    <property type="term" value="F:RNA methyltransferase activity"/>
    <property type="evidence" value="ECO:0007669"/>
    <property type="project" value="InterPro"/>
</dbReference>
<dbReference type="HOGENOM" id="CLU_021322_1_0_1"/>
<dbReference type="InterPro" id="IPR001537">
    <property type="entry name" value="SpoU_MeTrfase"/>
</dbReference>
<evidence type="ECO:0000313" key="8">
    <source>
        <dbReference type="Proteomes" id="UP000008672"/>
    </source>
</evidence>
<dbReference type="Gene3D" id="3.30.1330.30">
    <property type="match status" value="1"/>
</dbReference>
<dbReference type="Gene3D" id="3.40.1280.10">
    <property type="match status" value="1"/>
</dbReference>
<dbReference type="InParanoid" id="H3AEL4"/>
<dbReference type="FunCoup" id="H3AEL4">
    <property type="interactions" value="824"/>
</dbReference>
<feature type="region of interest" description="Disordered" evidence="5">
    <location>
        <begin position="70"/>
        <end position="109"/>
    </location>
</feature>
<dbReference type="InterPro" id="IPR013123">
    <property type="entry name" value="SpoU_subst-bd"/>
</dbReference>
<feature type="compositionally biased region" description="Acidic residues" evidence="5">
    <location>
        <begin position="343"/>
        <end position="357"/>
    </location>
</feature>
<evidence type="ECO:0000256" key="2">
    <source>
        <dbReference type="ARBA" id="ARBA00022552"/>
    </source>
</evidence>
<dbReference type="Ensembl" id="ENSLACT00000008151.1">
    <property type="protein sequence ID" value="ENSLACP00000008085.1"/>
    <property type="gene ID" value="ENSLACG00000007157.1"/>
</dbReference>
<dbReference type="CDD" id="cd18106">
    <property type="entry name" value="SpoU-like_RNMTL1"/>
    <property type="match status" value="1"/>
</dbReference>
<evidence type="ECO:0000313" key="7">
    <source>
        <dbReference type="Ensembl" id="ENSLACP00000008085.1"/>
    </source>
</evidence>
<dbReference type="Proteomes" id="UP000008672">
    <property type="component" value="Unassembled WGS sequence"/>
</dbReference>
<dbReference type="PANTHER" id="PTHR43191:SF2">
    <property type="entry name" value="RRNA METHYLTRANSFERASE 3, MITOCHONDRIAL"/>
    <property type="match status" value="1"/>
</dbReference>
<evidence type="ECO:0000256" key="1">
    <source>
        <dbReference type="ARBA" id="ARBA00007228"/>
    </source>
</evidence>
<dbReference type="eggNOG" id="KOG2506">
    <property type="taxonomic scope" value="Eukaryota"/>
</dbReference>
<dbReference type="GeneTree" id="ENSGT00390000017317"/>
<dbReference type="InterPro" id="IPR029026">
    <property type="entry name" value="tRNA_m1G_MTases_N"/>
</dbReference>
<dbReference type="InterPro" id="IPR053888">
    <property type="entry name" value="MRM3-like_sub_bind"/>
</dbReference>
<dbReference type="SUPFAM" id="SSF75217">
    <property type="entry name" value="alpha/beta knot"/>
    <property type="match status" value="1"/>
</dbReference>
<gene>
    <name evidence="7" type="primary">MRM3</name>
</gene>
<evidence type="ECO:0000256" key="5">
    <source>
        <dbReference type="SAM" id="MobiDB-lite"/>
    </source>
</evidence>
<protein>
    <submittedName>
        <fullName evidence="7">Mitochondrial rRNA methyltransferase 3</fullName>
    </submittedName>
</protein>
<keyword evidence="8" id="KW-1185">Reference proteome</keyword>
<dbReference type="SUPFAM" id="SSF55315">
    <property type="entry name" value="L30e-like"/>
    <property type="match status" value="1"/>
</dbReference>
<dbReference type="OMA" id="FLKFHKY"/>
<reference evidence="7" key="3">
    <citation type="submission" date="2025-09" db="UniProtKB">
        <authorList>
            <consortium name="Ensembl"/>
        </authorList>
    </citation>
    <scope>IDENTIFICATION</scope>
</reference>
<dbReference type="GO" id="GO:0006364">
    <property type="term" value="P:rRNA processing"/>
    <property type="evidence" value="ECO:0007669"/>
    <property type="project" value="UniProtKB-KW"/>
</dbReference>
<dbReference type="PANTHER" id="PTHR43191">
    <property type="entry name" value="RRNA METHYLTRANSFERASE 3"/>
    <property type="match status" value="1"/>
</dbReference>
<comment type="similarity">
    <text evidence="1">Belongs to the class IV-like SAM-binding methyltransferase superfamily. RNA methyltransferase TrmH family.</text>
</comment>
<dbReference type="OrthoDB" id="270651at2759"/>
<dbReference type="CTD" id="550390"/>
<dbReference type="GO" id="GO:0032259">
    <property type="term" value="P:methylation"/>
    <property type="evidence" value="ECO:0007669"/>
    <property type="project" value="UniProtKB-KW"/>
</dbReference>
<dbReference type="GeneID" id="102364294"/>
<dbReference type="InterPro" id="IPR029028">
    <property type="entry name" value="Alpha/beta_knot_MTases"/>
</dbReference>
<dbReference type="InterPro" id="IPR051259">
    <property type="entry name" value="rRNA_Methyltransferase"/>
</dbReference>
<dbReference type="KEGG" id="lcm:102364294"/>